<dbReference type="Proteomes" id="UP000076796">
    <property type="component" value="Unassembled WGS sequence"/>
</dbReference>
<dbReference type="InterPro" id="IPR021359">
    <property type="entry name" value="DUF2812"/>
</dbReference>
<dbReference type="Pfam" id="PF11193">
    <property type="entry name" value="DUF2812"/>
    <property type="match status" value="2"/>
</dbReference>
<evidence type="ECO:0008006" key="4">
    <source>
        <dbReference type="Google" id="ProtNLM"/>
    </source>
</evidence>
<feature type="transmembrane region" description="Helical" evidence="1">
    <location>
        <begin position="111"/>
        <end position="132"/>
    </location>
</feature>
<name>A0A163DMA5_9BACL</name>
<evidence type="ECO:0000256" key="1">
    <source>
        <dbReference type="SAM" id="Phobius"/>
    </source>
</evidence>
<comment type="caution">
    <text evidence="2">The sequence shown here is derived from an EMBL/GenBank/DDBJ whole genome shotgun (WGS) entry which is preliminary data.</text>
</comment>
<feature type="transmembrane region" description="Helical" evidence="1">
    <location>
        <begin position="331"/>
        <end position="355"/>
    </location>
</feature>
<protein>
    <recommendedName>
        <fullName evidence="4">DUF2812 domain-containing protein</fullName>
    </recommendedName>
</protein>
<dbReference type="AlphaFoldDB" id="A0A163DMA5"/>
<keyword evidence="1" id="KW-1133">Transmembrane helix</keyword>
<organism evidence="2 3">
    <name type="scientific">Paenibacillus glucanolyticus</name>
    <dbReference type="NCBI Taxonomy" id="59843"/>
    <lineage>
        <taxon>Bacteria</taxon>
        <taxon>Bacillati</taxon>
        <taxon>Bacillota</taxon>
        <taxon>Bacilli</taxon>
        <taxon>Bacillales</taxon>
        <taxon>Paenibacillaceae</taxon>
        <taxon>Paenibacillus</taxon>
    </lineage>
</organism>
<reference evidence="2" key="1">
    <citation type="journal article" date="2016" name="Genome Announc.">
        <title>Draft genomes of two strains of Paenibacillus glucanolyticus with capability to degrade lignocellulose.</title>
        <authorList>
            <person name="Mathews S.L."/>
            <person name="Pawlak J."/>
            <person name="Grunden A.M."/>
        </authorList>
    </citation>
    <scope>NUCLEOTIDE SEQUENCE [LARGE SCALE GENOMIC DNA]</scope>
    <source>
        <strain evidence="2">SLM1</strain>
    </source>
</reference>
<dbReference type="OrthoDB" id="8230517at2"/>
<dbReference type="RefSeq" id="WP_063480736.1">
    <property type="nucleotide sequence ID" value="NZ_CP147845.1"/>
</dbReference>
<dbReference type="EMBL" id="LWMH01000003">
    <property type="protein sequence ID" value="KZS43325.1"/>
    <property type="molecule type" value="Genomic_DNA"/>
</dbReference>
<evidence type="ECO:0000313" key="2">
    <source>
        <dbReference type="EMBL" id="KZS43325.1"/>
    </source>
</evidence>
<dbReference type="GeneID" id="97555434"/>
<keyword evidence="3" id="KW-1185">Reference proteome</keyword>
<accession>A0A163DMA5</accession>
<keyword evidence="1" id="KW-0472">Membrane</keyword>
<gene>
    <name evidence="2" type="ORF">AWU65_01525</name>
</gene>
<evidence type="ECO:0000313" key="3">
    <source>
        <dbReference type="Proteomes" id="UP000076796"/>
    </source>
</evidence>
<keyword evidence="1" id="KW-0812">Transmembrane</keyword>
<sequence length="402" mass="47604">MITKIFRPFWSYDVQKTEEWLSSMAEKGHQLVKINKGTRLFIFEQAEPRKRTYRIGFDKIQPHLLSKVLLDDGWVKILQSGRWYVTANEQPQELIKTFPVREGIVKHNKSIGYIFASVLIYLTIIVMFNLIIRSTLFFQDVPVHFVESPLWILTYSSMGIGIALWVLALYSVMKINKINKKLIAENTHRKKLQGSGTVERRLSQDEEKWLMRSGQLVVKRRIAWMYAPDKLEKWLEAMEEQGLNLFRVGKTGTVFYFKIGSPRKISYCADYQNNTDESYFDIHRDAGWKSAYVSTSSFQKWTLWSREYSMGEEEPQIYSDKSHQLKHARRIAVTYSCMFIPLVIFNILFIGANIHQMFNYNLDKIELLNMILFVILILIYGSFSIRTWLYYRRLSKRYNYNM</sequence>
<feature type="transmembrane region" description="Helical" evidence="1">
    <location>
        <begin position="152"/>
        <end position="172"/>
    </location>
</feature>
<proteinExistence type="predicted"/>
<feature type="transmembrane region" description="Helical" evidence="1">
    <location>
        <begin position="367"/>
        <end position="389"/>
    </location>
</feature>